<name>A0AAD3S086_NEPGR</name>
<accession>A0AAD3S086</accession>
<protein>
    <submittedName>
        <fullName evidence="1">Uncharacterized protein</fullName>
    </submittedName>
</protein>
<reference evidence="1" key="1">
    <citation type="submission" date="2023-05" db="EMBL/GenBank/DDBJ databases">
        <title>Nepenthes gracilis genome sequencing.</title>
        <authorList>
            <person name="Fukushima K."/>
        </authorList>
    </citation>
    <scope>NUCLEOTIDE SEQUENCE</scope>
    <source>
        <strain evidence="1">SING2019-196</strain>
    </source>
</reference>
<dbReference type="EMBL" id="BSYO01000003">
    <property type="protein sequence ID" value="GMH01989.1"/>
    <property type="molecule type" value="Genomic_DNA"/>
</dbReference>
<gene>
    <name evidence="1" type="ORF">Nepgr_003828</name>
</gene>
<dbReference type="AlphaFoldDB" id="A0AAD3S086"/>
<proteinExistence type="predicted"/>
<keyword evidence="2" id="KW-1185">Reference proteome</keyword>
<sequence length="103" mass="11852">MMKQVIFRLDAEMAFGMLWHVICYGPRYMLTDLQITEMYDSPRSFAESEYLDLAGDFCGLLLGDAVIDPLVEKMLTSIACCWKLLLELLMQVVFPVAAWWLCC</sequence>
<evidence type="ECO:0000313" key="1">
    <source>
        <dbReference type="EMBL" id="GMH01989.1"/>
    </source>
</evidence>
<organism evidence="1 2">
    <name type="scientific">Nepenthes gracilis</name>
    <name type="common">Slender pitcher plant</name>
    <dbReference type="NCBI Taxonomy" id="150966"/>
    <lineage>
        <taxon>Eukaryota</taxon>
        <taxon>Viridiplantae</taxon>
        <taxon>Streptophyta</taxon>
        <taxon>Embryophyta</taxon>
        <taxon>Tracheophyta</taxon>
        <taxon>Spermatophyta</taxon>
        <taxon>Magnoliopsida</taxon>
        <taxon>eudicotyledons</taxon>
        <taxon>Gunneridae</taxon>
        <taxon>Pentapetalae</taxon>
        <taxon>Caryophyllales</taxon>
        <taxon>Nepenthaceae</taxon>
        <taxon>Nepenthes</taxon>
    </lineage>
</organism>
<comment type="caution">
    <text evidence="1">The sequence shown here is derived from an EMBL/GenBank/DDBJ whole genome shotgun (WGS) entry which is preliminary data.</text>
</comment>
<dbReference type="Proteomes" id="UP001279734">
    <property type="component" value="Unassembled WGS sequence"/>
</dbReference>
<evidence type="ECO:0000313" key="2">
    <source>
        <dbReference type="Proteomes" id="UP001279734"/>
    </source>
</evidence>